<dbReference type="PANTHER" id="PTHR38593:SF1">
    <property type="entry name" value="BLR2558 PROTEIN"/>
    <property type="match status" value="1"/>
</dbReference>
<feature type="signal peptide" evidence="1">
    <location>
        <begin position="1"/>
        <end position="28"/>
    </location>
</feature>
<accession>A0A7W5Y5L5</accession>
<comment type="caution">
    <text evidence="3">The sequence shown here is derived from an EMBL/GenBank/DDBJ whole genome shotgun (WGS) entry which is preliminary data.</text>
</comment>
<dbReference type="Gene3D" id="1.20.1260.10">
    <property type="match status" value="1"/>
</dbReference>
<proteinExistence type="predicted"/>
<dbReference type="InterPro" id="IPR012347">
    <property type="entry name" value="Ferritin-like"/>
</dbReference>
<organism evidence="3 4">
    <name type="scientific">Nonomuraea dietziae</name>
    <dbReference type="NCBI Taxonomy" id="65515"/>
    <lineage>
        <taxon>Bacteria</taxon>
        <taxon>Bacillati</taxon>
        <taxon>Actinomycetota</taxon>
        <taxon>Actinomycetes</taxon>
        <taxon>Streptosporangiales</taxon>
        <taxon>Streptosporangiaceae</taxon>
        <taxon>Nonomuraea</taxon>
    </lineage>
</organism>
<evidence type="ECO:0000256" key="1">
    <source>
        <dbReference type="SAM" id="SignalP"/>
    </source>
</evidence>
<dbReference type="AlphaFoldDB" id="A0A7W5Y5L5"/>
<feature type="domain" description="DUF4142" evidence="2">
    <location>
        <begin position="35"/>
        <end position="170"/>
    </location>
</feature>
<evidence type="ECO:0000259" key="2">
    <source>
        <dbReference type="Pfam" id="PF13628"/>
    </source>
</evidence>
<name>A0A7W5Y5L5_9ACTN</name>
<feature type="chain" id="PRO_5030584299" evidence="1">
    <location>
        <begin position="29"/>
        <end position="182"/>
    </location>
</feature>
<keyword evidence="1" id="KW-0732">Signal</keyword>
<dbReference type="Proteomes" id="UP000579945">
    <property type="component" value="Unassembled WGS sequence"/>
</dbReference>
<dbReference type="Pfam" id="PF13628">
    <property type="entry name" value="DUF4142"/>
    <property type="match status" value="1"/>
</dbReference>
<dbReference type="InterPro" id="IPR025419">
    <property type="entry name" value="DUF4142"/>
</dbReference>
<evidence type="ECO:0000313" key="3">
    <source>
        <dbReference type="EMBL" id="MBB3725451.1"/>
    </source>
</evidence>
<dbReference type="EMBL" id="JACIBV010000001">
    <property type="protein sequence ID" value="MBB3725451.1"/>
    <property type="molecule type" value="Genomic_DNA"/>
</dbReference>
<sequence length="182" mass="19661">MTNLLSRLAVGWLAALAAVLVLLPAASAAAVRGPQDEEYLRMAHQGNLAEIASGRAAQEKASSEDVRMMGEQLVTDHTKLDTDLKKVAEQLDISLPDEPDPQMAAELRKVSELSGQAFDAAWVDMQIKGHEKTLRLGQDEQSTGTETAVKQLAVDAAPVIEKHLRMMQELHRTMSPGNAPTG</sequence>
<dbReference type="PANTHER" id="PTHR38593">
    <property type="entry name" value="BLR2558 PROTEIN"/>
    <property type="match status" value="1"/>
</dbReference>
<dbReference type="GeneID" id="95387876"/>
<keyword evidence="4" id="KW-1185">Reference proteome</keyword>
<dbReference type="RefSeq" id="WP_183644803.1">
    <property type="nucleotide sequence ID" value="NZ_JACIBV010000001.1"/>
</dbReference>
<evidence type="ECO:0000313" key="4">
    <source>
        <dbReference type="Proteomes" id="UP000579945"/>
    </source>
</evidence>
<gene>
    <name evidence="3" type="ORF">FHR33_001311</name>
</gene>
<protein>
    <submittedName>
        <fullName evidence="3">Putative membrane protein</fullName>
    </submittedName>
</protein>
<reference evidence="3 4" key="1">
    <citation type="submission" date="2020-08" db="EMBL/GenBank/DDBJ databases">
        <title>Sequencing the genomes of 1000 actinobacteria strains.</title>
        <authorList>
            <person name="Klenk H.-P."/>
        </authorList>
    </citation>
    <scope>NUCLEOTIDE SEQUENCE [LARGE SCALE GENOMIC DNA]</scope>
    <source>
        <strain evidence="3 4">DSM 44320</strain>
    </source>
</reference>